<evidence type="ECO:0000256" key="2">
    <source>
        <dbReference type="ARBA" id="ARBA00022801"/>
    </source>
</evidence>
<dbReference type="PIRSF" id="PIRSF021362">
    <property type="entry name" value="UCP021362_HAD"/>
    <property type="match status" value="1"/>
</dbReference>
<accession>A0ABT6QZI2</accession>
<comment type="similarity">
    <text evidence="1 3">Belongs to the 5'(3')-deoxyribonucleotidase family.</text>
</comment>
<proteinExistence type="inferred from homology"/>
<dbReference type="InterPro" id="IPR009206">
    <property type="entry name" value="Nucleotidase_putative"/>
</dbReference>
<dbReference type="InterPro" id="IPR036412">
    <property type="entry name" value="HAD-like_sf"/>
</dbReference>
<dbReference type="SUPFAM" id="SSF56784">
    <property type="entry name" value="HAD-like"/>
    <property type="match status" value="1"/>
</dbReference>
<keyword evidence="5" id="KW-1185">Reference proteome</keyword>
<dbReference type="Pfam" id="PF06941">
    <property type="entry name" value="NT5C"/>
    <property type="match status" value="1"/>
</dbReference>
<comment type="caution">
    <text evidence="4">The sequence shown here is derived from an EMBL/GenBank/DDBJ whole genome shotgun (WGS) entry which is preliminary data.</text>
</comment>
<sequence length="194" mass="22766">MLVIQVKIGIDIDGTITHPSSCFNYMNKYLGTSIDFEMASEYELHTYTEMDQIEFWEFMVKSGHELGIYRESIPQELVKQHLWDLRKQYDLHYVTARSEIVRPVTEEWIKQHELPLDSLIMTGSHDKVQVVRDLALDLFMEDRLENAIQIAEDTSIPVILFDAPYNRRPVPENIIRVSSWDEAVQTIHKFAPIR</sequence>
<evidence type="ECO:0000313" key="5">
    <source>
        <dbReference type="Proteomes" id="UP001243286"/>
    </source>
</evidence>
<dbReference type="RefSeq" id="WP_014969834.1">
    <property type="nucleotide sequence ID" value="NZ_JANJYY010000130.1"/>
</dbReference>
<evidence type="ECO:0000256" key="3">
    <source>
        <dbReference type="PIRNR" id="PIRNR021362"/>
    </source>
</evidence>
<dbReference type="PANTHER" id="PTHR35134:SF2">
    <property type="entry name" value="NUCLEOTIDASE YQFW-RELATED"/>
    <property type="match status" value="1"/>
</dbReference>
<dbReference type="Proteomes" id="UP001243286">
    <property type="component" value="Unassembled WGS sequence"/>
</dbReference>
<reference evidence="4 5" key="1">
    <citation type="submission" date="2023-04" db="EMBL/GenBank/DDBJ databases">
        <title>Antarctic isolates genomes.</title>
        <authorList>
            <person name="Dimov S.G."/>
        </authorList>
    </citation>
    <scope>NUCLEOTIDE SEQUENCE [LARGE SCALE GENOMIC DNA]</scope>
    <source>
        <strain evidence="4 5">AL19</strain>
    </source>
</reference>
<dbReference type="Gene3D" id="3.40.50.1000">
    <property type="entry name" value="HAD superfamily/HAD-like"/>
    <property type="match status" value="1"/>
</dbReference>
<keyword evidence="2 3" id="KW-0378">Hydrolase</keyword>
<gene>
    <name evidence="4" type="ORF">QK289_03655</name>
</gene>
<dbReference type="InterPro" id="IPR010708">
    <property type="entry name" value="5'(3')-deoxyribonucleotidase"/>
</dbReference>
<evidence type="ECO:0000313" key="4">
    <source>
        <dbReference type="EMBL" id="MDI3234094.1"/>
    </source>
</evidence>
<organism evidence="4 5">
    <name type="scientific">Exiguobacterium antarcticum</name>
    <dbReference type="NCBI Taxonomy" id="132920"/>
    <lineage>
        <taxon>Bacteria</taxon>
        <taxon>Bacillati</taxon>
        <taxon>Bacillota</taxon>
        <taxon>Bacilli</taxon>
        <taxon>Bacillales</taxon>
        <taxon>Bacillales Family XII. Incertae Sedis</taxon>
        <taxon>Exiguobacterium</taxon>
    </lineage>
</organism>
<name>A0ABT6QZI2_9BACL</name>
<protein>
    <recommendedName>
        <fullName evidence="3">Nucleotidase</fullName>
        <ecNumber evidence="3">3.1.3.-</ecNumber>
    </recommendedName>
</protein>
<dbReference type="EC" id="3.1.3.-" evidence="3"/>
<dbReference type="EMBL" id="JASBQV010000003">
    <property type="protein sequence ID" value="MDI3234094.1"/>
    <property type="molecule type" value="Genomic_DNA"/>
</dbReference>
<dbReference type="InterPro" id="IPR052419">
    <property type="entry name" value="5_3-deoxyribonucleotidase-like"/>
</dbReference>
<evidence type="ECO:0000256" key="1">
    <source>
        <dbReference type="ARBA" id="ARBA00009589"/>
    </source>
</evidence>
<dbReference type="InterPro" id="IPR023214">
    <property type="entry name" value="HAD_sf"/>
</dbReference>
<dbReference type="PANTHER" id="PTHR35134">
    <property type="entry name" value="NUCLEOTIDASE YQFW-RELATED"/>
    <property type="match status" value="1"/>
</dbReference>